<keyword evidence="2" id="KW-1185">Reference proteome</keyword>
<protein>
    <submittedName>
        <fullName evidence="1">Uncharacterized protein</fullName>
    </submittedName>
</protein>
<reference evidence="1 2" key="1">
    <citation type="submission" date="2024-08" db="EMBL/GenBank/DDBJ databases">
        <title>Clostridium lapicellarii sp. nov., and Clostridium renhuaiense sp. nov., two species isolated from the mud in a fermentation cellar used for producing sauce-flavour Chinese liquors.</title>
        <authorList>
            <person name="Yang F."/>
            <person name="Wang H."/>
            <person name="Chen L.Q."/>
            <person name="Zhou N."/>
            <person name="Lu J.J."/>
            <person name="Pu X.X."/>
            <person name="Wan B."/>
            <person name="Wang L."/>
            <person name="Liu S.J."/>
        </authorList>
    </citation>
    <scope>NUCLEOTIDE SEQUENCE [LARGE SCALE GENOMIC DNA]</scope>
    <source>
        <strain evidence="1 2">MT-5</strain>
    </source>
</reference>
<comment type="caution">
    <text evidence="1">The sequence shown here is derived from an EMBL/GenBank/DDBJ whole genome shotgun (WGS) entry which is preliminary data.</text>
</comment>
<accession>A0ABV4BT95</accession>
<proteinExistence type="predicted"/>
<sequence length="63" mass="7104">MPNDKNFCPFIKGVCRNDCVFKYHNIALHGGAISDCLIAVKLSDINELQHDDISAIWSEIKKN</sequence>
<evidence type="ECO:0000313" key="1">
    <source>
        <dbReference type="EMBL" id="MEY8002014.1"/>
    </source>
</evidence>
<organism evidence="1 2">
    <name type="scientific">Clostridium moutaii</name>
    <dbReference type="NCBI Taxonomy" id="3240932"/>
    <lineage>
        <taxon>Bacteria</taxon>
        <taxon>Bacillati</taxon>
        <taxon>Bacillota</taxon>
        <taxon>Clostridia</taxon>
        <taxon>Eubacteriales</taxon>
        <taxon>Clostridiaceae</taxon>
        <taxon>Clostridium</taxon>
    </lineage>
</organism>
<dbReference type="RefSeq" id="WP_369705911.1">
    <property type="nucleotide sequence ID" value="NZ_JBGEWD010000039.1"/>
</dbReference>
<name>A0ABV4BT95_9CLOT</name>
<gene>
    <name evidence="1" type="ORF">AB8U03_17860</name>
</gene>
<evidence type="ECO:0000313" key="2">
    <source>
        <dbReference type="Proteomes" id="UP001564657"/>
    </source>
</evidence>
<dbReference type="Proteomes" id="UP001564657">
    <property type="component" value="Unassembled WGS sequence"/>
</dbReference>
<dbReference type="EMBL" id="JBGEWD010000039">
    <property type="protein sequence ID" value="MEY8002014.1"/>
    <property type="molecule type" value="Genomic_DNA"/>
</dbReference>